<organism evidence="9 10">
    <name type="scientific">Cherax quadricarinatus</name>
    <name type="common">Australian red claw crayfish</name>
    <dbReference type="NCBI Taxonomy" id="27406"/>
    <lineage>
        <taxon>Eukaryota</taxon>
        <taxon>Metazoa</taxon>
        <taxon>Ecdysozoa</taxon>
        <taxon>Arthropoda</taxon>
        <taxon>Crustacea</taxon>
        <taxon>Multicrustacea</taxon>
        <taxon>Malacostraca</taxon>
        <taxon>Eumalacostraca</taxon>
        <taxon>Eucarida</taxon>
        <taxon>Decapoda</taxon>
        <taxon>Pleocyemata</taxon>
        <taxon>Astacidea</taxon>
        <taxon>Parastacoidea</taxon>
        <taxon>Parastacidae</taxon>
        <taxon>Cherax</taxon>
    </lineage>
</organism>
<keyword evidence="5" id="KW-0299">Galactose metabolism</keyword>
<evidence type="ECO:0000256" key="5">
    <source>
        <dbReference type="ARBA" id="ARBA00023144"/>
    </source>
</evidence>
<dbReference type="PANTHER" id="PTHR43725">
    <property type="entry name" value="UDP-GLUCOSE 4-EPIMERASE"/>
    <property type="match status" value="1"/>
</dbReference>
<evidence type="ECO:0000256" key="7">
    <source>
        <dbReference type="RuleBase" id="RU366046"/>
    </source>
</evidence>
<comment type="caution">
    <text evidence="9">The sequence shown here is derived from an EMBL/GenBank/DDBJ whole genome shotgun (WGS) entry which is preliminary data.</text>
</comment>
<keyword evidence="10" id="KW-1185">Reference proteome</keyword>
<dbReference type="GO" id="GO:0003978">
    <property type="term" value="F:UDP-glucose 4-epimerase activity"/>
    <property type="evidence" value="ECO:0007669"/>
    <property type="project" value="UniProtKB-UniRule"/>
</dbReference>
<feature type="domain" description="NAD(P)-binding" evidence="8">
    <location>
        <begin position="8"/>
        <end position="329"/>
    </location>
</feature>
<comment type="cofactor">
    <cofactor evidence="2 7">
        <name>NAD(+)</name>
        <dbReference type="ChEBI" id="CHEBI:57540"/>
    </cofactor>
</comment>
<comment type="function">
    <text evidence="3">Catalyzes two distinct but analogous reactions: the reversible epimerization of UDP-glucose to UDP-galactose and the reversible epimerization of UDP-N-acetylglucosamine to UDP-N-acetylgalactosamine. The reaction with UDP-Gal plays a critical role in the Leloir pathway of galactose catabolism in which galactose is converted to the glycolytic intermediate glucose 6-phosphate. It contributes to the catabolism of dietary galactose and enables the endogenous biosynthesis of both UDP-Gal and UDP-GalNAc when exogenous sources are limited. Both UDP-sugar interconversions are important in the synthesis of glycoproteins and glycolipids.</text>
</comment>
<dbReference type="NCBIfam" id="TIGR01179">
    <property type="entry name" value="galE"/>
    <property type="match status" value="1"/>
</dbReference>
<evidence type="ECO:0000256" key="2">
    <source>
        <dbReference type="ARBA" id="ARBA00001911"/>
    </source>
</evidence>
<evidence type="ECO:0000256" key="3">
    <source>
        <dbReference type="ARBA" id="ARBA00002760"/>
    </source>
</evidence>
<dbReference type="EC" id="5.1.3.2" evidence="7"/>
<dbReference type="Gene3D" id="3.40.50.720">
    <property type="entry name" value="NAD(P)-binding Rossmann-like Domain"/>
    <property type="match status" value="1"/>
</dbReference>
<proteinExistence type="inferred from homology"/>
<keyword evidence="4 7" id="KW-0520">NAD</keyword>
<dbReference type="EMBL" id="JARKIK010000027">
    <property type="protein sequence ID" value="KAK8742882.1"/>
    <property type="molecule type" value="Genomic_DNA"/>
</dbReference>
<comment type="catalytic activity">
    <reaction evidence="1">
        <text>UDP-N-acetyl-alpha-D-glucosamine = UDP-N-acetyl-alpha-D-galactosamine</text>
        <dbReference type="Rhea" id="RHEA:20517"/>
        <dbReference type="ChEBI" id="CHEBI:57705"/>
        <dbReference type="ChEBI" id="CHEBI:67138"/>
        <dbReference type="EC" id="5.1.3.7"/>
    </reaction>
</comment>
<dbReference type="Gene3D" id="3.90.25.10">
    <property type="entry name" value="UDP-galactose 4-epimerase, domain 1"/>
    <property type="match status" value="1"/>
</dbReference>
<keyword evidence="7" id="KW-0119">Carbohydrate metabolism</keyword>
<accession>A0AAW0XG92</accession>
<dbReference type="SUPFAM" id="SSF51735">
    <property type="entry name" value="NAD(P)-binding Rossmann-fold domains"/>
    <property type="match status" value="1"/>
</dbReference>
<dbReference type="NCBIfam" id="NF007956">
    <property type="entry name" value="PRK10675.1"/>
    <property type="match status" value="1"/>
</dbReference>
<dbReference type="GO" id="GO:0005829">
    <property type="term" value="C:cytosol"/>
    <property type="evidence" value="ECO:0007669"/>
    <property type="project" value="TreeGrafter"/>
</dbReference>
<evidence type="ECO:0000256" key="6">
    <source>
        <dbReference type="ARBA" id="ARBA00023235"/>
    </source>
</evidence>
<comment type="pathway">
    <text evidence="7">Carbohydrate metabolism; galactose metabolism.</text>
</comment>
<dbReference type="GO" id="GO:0033499">
    <property type="term" value="P:galactose catabolic process via UDP-galactose, Leloir pathway"/>
    <property type="evidence" value="ECO:0007669"/>
    <property type="project" value="TreeGrafter"/>
</dbReference>
<evidence type="ECO:0000313" key="10">
    <source>
        <dbReference type="Proteomes" id="UP001445076"/>
    </source>
</evidence>
<dbReference type="InterPro" id="IPR036291">
    <property type="entry name" value="NAD(P)-bd_dom_sf"/>
</dbReference>
<comment type="similarity">
    <text evidence="7">Belongs to the NAD(P)-dependent epimerase/dehydratase family.</text>
</comment>
<comment type="catalytic activity">
    <reaction evidence="7">
        <text>UDP-alpha-D-glucose = UDP-alpha-D-galactose</text>
        <dbReference type="Rhea" id="RHEA:22168"/>
        <dbReference type="ChEBI" id="CHEBI:58885"/>
        <dbReference type="ChEBI" id="CHEBI:66914"/>
        <dbReference type="EC" id="5.1.3.2"/>
    </reaction>
</comment>
<comment type="subunit">
    <text evidence="7">Homodimer.</text>
</comment>
<evidence type="ECO:0000256" key="4">
    <source>
        <dbReference type="ARBA" id="ARBA00023027"/>
    </source>
</evidence>
<evidence type="ECO:0000256" key="1">
    <source>
        <dbReference type="ARBA" id="ARBA00000014"/>
    </source>
</evidence>
<evidence type="ECO:0000259" key="8">
    <source>
        <dbReference type="Pfam" id="PF16363"/>
    </source>
</evidence>
<dbReference type="GO" id="GO:0003974">
    <property type="term" value="F:UDP-N-acetylglucosamine 4-epimerase activity"/>
    <property type="evidence" value="ECO:0007669"/>
    <property type="project" value="UniProtKB-EC"/>
</dbReference>
<dbReference type="PRINTS" id="PR01713">
    <property type="entry name" value="NUCEPIMERASE"/>
</dbReference>
<evidence type="ECO:0000313" key="9">
    <source>
        <dbReference type="EMBL" id="KAK8742882.1"/>
    </source>
</evidence>
<dbReference type="CDD" id="cd05247">
    <property type="entry name" value="UDP_G4E_1_SDR_e"/>
    <property type="match status" value="1"/>
</dbReference>
<dbReference type="AlphaFoldDB" id="A0AAW0XG92"/>
<dbReference type="Pfam" id="PF16363">
    <property type="entry name" value="GDP_Man_Dehyd"/>
    <property type="match status" value="1"/>
</dbReference>
<dbReference type="InterPro" id="IPR005886">
    <property type="entry name" value="UDP_G4E"/>
</dbReference>
<protein>
    <recommendedName>
        <fullName evidence="7">UDP-glucose 4-epimerase</fullName>
        <ecNumber evidence="7">5.1.3.2</ecNumber>
    </recommendedName>
</protein>
<dbReference type="Proteomes" id="UP001445076">
    <property type="component" value="Unassembled WGS sequence"/>
</dbReference>
<keyword evidence="6 7" id="KW-0413">Isomerase</keyword>
<sequence>MANLKTVFVTGGTGYIGSHCIIDLLNEGYEVITIDNLTNSRSGALRRVQEITGKSVTFYECDLLDGRAVHAIFAKHKIDYVIHFAAMKAVGESMQFPLIYYKNNVIGTINLIEAMKANSVYQMVFSSSCTVYGDPEHLPITEDHPTGAVTNVYGRTKYLIEEMLKDLSHAEEKWNIIALRYFNPVGAHPSGRLGEDPTKNFTNLMPYIGQVAIGKKPSLTIFGCDYDTPDGTGVRDYIHVMDLASGHVSALSKLDEEHLRFKTYNLGTGQGVSVLQLVKAFEAVTDTKVAYELKPRREGDIVSMFANTTLAKKELGWTAKYSLENMCEDFWRWQTMNPDGYANDEPFPATSLDEILPLSEKTTAASPAKVTAAGPAKAVPAFNSVNSINGVNGVNNH</sequence>
<dbReference type="InterPro" id="IPR016040">
    <property type="entry name" value="NAD(P)-bd_dom"/>
</dbReference>
<reference evidence="9 10" key="1">
    <citation type="journal article" date="2024" name="BMC Genomics">
        <title>Genome assembly of redclaw crayfish (Cherax quadricarinatus) provides insights into its immune adaptation and hypoxia tolerance.</title>
        <authorList>
            <person name="Liu Z."/>
            <person name="Zheng J."/>
            <person name="Li H."/>
            <person name="Fang K."/>
            <person name="Wang S."/>
            <person name="He J."/>
            <person name="Zhou D."/>
            <person name="Weng S."/>
            <person name="Chi M."/>
            <person name="Gu Z."/>
            <person name="He J."/>
            <person name="Li F."/>
            <person name="Wang M."/>
        </authorList>
    </citation>
    <scope>NUCLEOTIDE SEQUENCE [LARGE SCALE GENOMIC DNA]</scope>
    <source>
        <strain evidence="9">ZL_2023a</strain>
    </source>
</reference>
<gene>
    <name evidence="9" type="ORF">OTU49_001708</name>
</gene>
<name>A0AAW0XG92_CHEQU</name>
<dbReference type="PANTHER" id="PTHR43725:SF31">
    <property type="entry name" value="UDP-GLUCOSE 4-EPIMERASE"/>
    <property type="match status" value="1"/>
</dbReference>